<feature type="region of interest" description="Disordered" evidence="1">
    <location>
        <begin position="61"/>
        <end position="124"/>
    </location>
</feature>
<reference evidence="2" key="2">
    <citation type="submission" date="2022-01" db="EMBL/GenBank/DDBJ databases">
        <authorList>
            <person name="Yamashiro T."/>
            <person name="Shiraishi A."/>
            <person name="Satake H."/>
            <person name="Nakayama K."/>
        </authorList>
    </citation>
    <scope>NUCLEOTIDE SEQUENCE</scope>
</reference>
<evidence type="ECO:0000313" key="2">
    <source>
        <dbReference type="EMBL" id="GJT03780.1"/>
    </source>
</evidence>
<keyword evidence="3" id="KW-1185">Reference proteome</keyword>
<name>A0ABQ5AM97_9ASTR</name>
<proteinExistence type="predicted"/>
<dbReference type="Proteomes" id="UP001151760">
    <property type="component" value="Unassembled WGS sequence"/>
</dbReference>
<organism evidence="2 3">
    <name type="scientific">Tanacetum coccineum</name>
    <dbReference type="NCBI Taxonomy" id="301880"/>
    <lineage>
        <taxon>Eukaryota</taxon>
        <taxon>Viridiplantae</taxon>
        <taxon>Streptophyta</taxon>
        <taxon>Embryophyta</taxon>
        <taxon>Tracheophyta</taxon>
        <taxon>Spermatophyta</taxon>
        <taxon>Magnoliopsida</taxon>
        <taxon>eudicotyledons</taxon>
        <taxon>Gunneridae</taxon>
        <taxon>Pentapetalae</taxon>
        <taxon>asterids</taxon>
        <taxon>campanulids</taxon>
        <taxon>Asterales</taxon>
        <taxon>Asteraceae</taxon>
        <taxon>Asteroideae</taxon>
        <taxon>Anthemideae</taxon>
        <taxon>Anthemidinae</taxon>
        <taxon>Tanacetum</taxon>
    </lineage>
</organism>
<comment type="caution">
    <text evidence="2">The sequence shown here is derived from an EMBL/GenBank/DDBJ whole genome shotgun (WGS) entry which is preliminary data.</text>
</comment>
<accession>A0ABQ5AM97</accession>
<evidence type="ECO:0000256" key="1">
    <source>
        <dbReference type="SAM" id="MobiDB-lite"/>
    </source>
</evidence>
<protein>
    <submittedName>
        <fullName evidence="2">Uncharacterized protein</fullName>
    </submittedName>
</protein>
<gene>
    <name evidence="2" type="ORF">Tco_0838242</name>
</gene>
<dbReference type="EMBL" id="BQNB010012455">
    <property type="protein sequence ID" value="GJT03780.1"/>
    <property type="molecule type" value="Genomic_DNA"/>
</dbReference>
<reference evidence="2" key="1">
    <citation type="journal article" date="2022" name="Int. J. Mol. Sci.">
        <title>Draft Genome of Tanacetum Coccineum: Genomic Comparison of Closely Related Tanacetum-Family Plants.</title>
        <authorList>
            <person name="Yamashiro T."/>
            <person name="Shiraishi A."/>
            <person name="Nakayama K."/>
            <person name="Satake H."/>
        </authorList>
    </citation>
    <scope>NUCLEOTIDE SEQUENCE</scope>
</reference>
<evidence type="ECO:0000313" key="3">
    <source>
        <dbReference type="Proteomes" id="UP001151760"/>
    </source>
</evidence>
<sequence>MSDCHVKASDWPVAATCQTGPTFYVIAGVATTSAATSTSGTYLLASAAMVVRKYDDAPSIKEWVSDDEEEDVSQPKTEKKTVRPSIVKKEFVKSKQQEKTARKTVKQVEQHRQNTHSPRGNQRN</sequence>
<feature type="compositionally biased region" description="Basic and acidic residues" evidence="1">
    <location>
        <begin position="76"/>
        <end position="112"/>
    </location>
</feature>
<feature type="compositionally biased region" description="Polar residues" evidence="1">
    <location>
        <begin position="115"/>
        <end position="124"/>
    </location>
</feature>